<feature type="transmembrane region" description="Helical" evidence="2">
    <location>
        <begin position="573"/>
        <end position="592"/>
    </location>
</feature>
<keyword evidence="2" id="KW-0812">Transmembrane</keyword>
<evidence type="ECO:0000256" key="1">
    <source>
        <dbReference type="SAM" id="MobiDB-lite"/>
    </source>
</evidence>
<feature type="domain" description="Calcium channel YVC1-like C-terminal transmembrane" evidence="3">
    <location>
        <begin position="300"/>
        <end position="591"/>
    </location>
</feature>
<keyword evidence="2" id="KW-1133">Transmembrane helix</keyword>
<evidence type="ECO:0000313" key="4">
    <source>
        <dbReference type="EMBL" id="RKU47591.1"/>
    </source>
</evidence>
<keyword evidence="5" id="KW-1185">Reference proteome</keyword>
<feature type="region of interest" description="Disordered" evidence="1">
    <location>
        <begin position="144"/>
        <end position="163"/>
    </location>
</feature>
<evidence type="ECO:0000313" key="5">
    <source>
        <dbReference type="Proteomes" id="UP000275385"/>
    </source>
</evidence>
<protein>
    <recommendedName>
        <fullName evidence="3">Calcium channel YVC1-like C-terminal transmembrane domain-containing protein</fullName>
    </recommendedName>
</protein>
<gene>
    <name evidence="4" type="ORF">DL546_007727</name>
</gene>
<proteinExistence type="predicted"/>
<feature type="transmembrane region" description="Helical" evidence="2">
    <location>
        <begin position="482"/>
        <end position="503"/>
    </location>
</feature>
<accession>A0A420YIC8</accession>
<reference evidence="4 5" key="1">
    <citation type="submission" date="2018-08" db="EMBL/GenBank/DDBJ databases">
        <title>Draft genome of the lignicolous fungus Coniochaeta pulveracea.</title>
        <authorList>
            <person name="Borstlap C.J."/>
            <person name="De Witt R.N."/>
            <person name="Botha A."/>
            <person name="Volschenk H."/>
        </authorList>
    </citation>
    <scope>NUCLEOTIDE SEQUENCE [LARGE SCALE GENOMIC DNA]</scope>
    <source>
        <strain evidence="4 5">CAB683</strain>
    </source>
</reference>
<feature type="transmembrane region" description="Helical" evidence="2">
    <location>
        <begin position="354"/>
        <end position="374"/>
    </location>
</feature>
<keyword evidence="2" id="KW-0472">Membrane</keyword>
<comment type="caution">
    <text evidence="4">The sequence shown here is derived from an EMBL/GenBank/DDBJ whole genome shotgun (WGS) entry which is preliminary data.</text>
</comment>
<feature type="transmembrane region" description="Helical" evidence="2">
    <location>
        <begin position="291"/>
        <end position="312"/>
    </location>
</feature>
<feature type="transmembrane region" description="Helical" evidence="2">
    <location>
        <begin position="429"/>
        <end position="447"/>
    </location>
</feature>
<sequence>MPVRVKPRPLSQQDAGIRTPSPYGARLYNELPEIYEDDNFRDVIKKLSVYISDTITLPSSFEQLRTTSAGDSLRYLVDHLSRSGRNPAIVNALLALKWHYGAANEDRGLNDARASACEIVAWRFLTHLTEREAVEFCLYEIPSKDPADAPPHRDEENGEAEVDENSALLAQAFTSTSDTMRRTLERTGSTRRNLILQNISRLTQSFADSDDDDEDEEDPTAPFVTLNALEIAAIADAKRFLGQNVVQKIITGIWNGDIIFWDNLSVNTVKKPRFYNHQTADPFSRLRVPKYLKSFEVIFFASFLFLYYSVLIERNPYRISTREVFLYIWFAAFFYDELSEWIDAGSIFYATDVWNIFDMVMLLIGILFACLRIVGITYDSDLIIDYAFDVLSLEALFMVPRVCSILSLSPYWGTLIPCLKEMGKDFLKFMVLVVIIYLGFLTTFTLIGRDSFTLGRMAMTLTKIFFGSSYVGFDIMHQIDPLFGPPLMIIFVTLSSILLMGSLTGMLSNSFSRVITHAREEYLYVYSVYVLEASTSNRLTHFYPPFNLLALVIFRPLRLFLPSDDKFRWARIILLKATHLPIVGAIMLYEFITGKLSKSEEYAGLKGHGRAGRHGTIQIQSASKSRKVSSQRPQYSIRPSSAYQPGVSPRPLSTAEVPRFTPQKAERGSAEEDSGEQPSDVEVRIADLAAKIDRLTELIVRMQGQGNEGLGVTVPMG</sequence>
<dbReference type="PANTHER" id="PTHR35859">
    <property type="entry name" value="NONSELECTIVE CATION CHANNEL PROTEIN"/>
    <property type="match status" value="1"/>
</dbReference>
<name>A0A420YIC8_9PEZI</name>
<evidence type="ECO:0000259" key="3">
    <source>
        <dbReference type="Pfam" id="PF23317"/>
    </source>
</evidence>
<dbReference type="AlphaFoldDB" id="A0A420YIC8"/>
<dbReference type="InterPro" id="IPR052971">
    <property type="entry name" value="TRP_calcium_channel"/>
</dbReference>
<dbReference type="PANTHER" id="PTHR35859:SF5">
    <property type="entry name" value="ION TRANSPORT DOMAIN-CONTAINING PROTEIN"/>
    <property type="match status" value="1"/>
</dbReference>
<feature type="region of interest" description="Disordered" evidence="1">
    <location>
        <begin position="607"/>
        <end position="681"/>
    </location>
</feature>
<evidence type="ECO:0000256" key="2">
    <source>
        <dbReference type="SAM" id="Phobius"/>
    </source>
</evidence>
<dbReference type="OrthoDB" id="310870at2759"/>
<dbReference type="EMBL" id="QVQW01000008">
    <property type="protein sequence ID" value="RKU47591.1"/>
    <property type="molecule type" value="Genomic_DNA"/>
</dbReference>
<dbReference type="Pfam" id="PF23317">
    <property type="entry name" value="YVC1_C"/>
    <property type="match status" value="1"/>
</dbReference>
<organism evidence="4 5">
    <name type="scientific">Coniochaeta pulveracea</name>
    <dbReference type="NCBI Taxonomy" id="177199"/>
    <lineage>
        <taxon>Eukaryota</taxon>
        <taxon>Fungi</taxon>
        <taxon>Dikarya</taxon>
        <taxon>Ascomycota</taxon>
        <taxon>Pezizomycotina</taxon>
        <taxon>Sordariomycetes</taxon>
        <taxon>Sordariomycetidae</taxon>
        <taxon>Coniochaetales</taxon>
        <taxon>Coniochaetaceae</taxon>
        <taxon>Coniochaeta</taxon>
    </lineage>
</organism>
<feature type="compositionally biased region" description="Polar residues" evidence="1">
    <location>
        <begin position="630"/>
        <end position="643"/>
    </location>
</feature>
<feature type="compositionally biased region" description="Basic and acidic residues" evidence="1">
    <location>
        <begin position="144"/>
        <end position="155"/>
    </location>
</feature>
<feature type="transmembrane region" description="Helical" evidence="2">
    <location>
        <begin position="386"/>
        <end position="409"/>
    </location>
</feature>
<dbReference type="STRING" id="177199.A0A420YIC8"/>
<dbReference type="InterPro" id="IPR056336">
    <property type="entry name" value="YVC1_C"/>
</dbReference>
<dbReference type="Proteomes" id="UP000275385">
    <property type="component" value="Unassembled WGS sequence"/>
</dbReference>